<evidence type="ECO:0000313" key="1">
    <source>
        <dbReference type="Proteomes" id="UP000887577"/>
    </source>
</evidence>
<keyword evidence="1" id="KW-1185">Reference proteome</keyword>
<name>A0A914YES1_9BILA</name>
<organism evidence="1 2">
    <name type="scientific">Panagrolaimus superbus</name>
    <dbReference type="NCBI Taxonomy" id="310955"/>
    <lineage>
        <taxon>Eukaryota</taxon>
        <taxon>Metazoa</taxon>
        <taxon>Ecdysozoa</taxon>
        <taxon>Nematoda</taxon>
        <taxon>Chromadorea</taxon>
        <taxon>Rhabditida</taxon>
        <taxon>Tylenchina</taxon>
        <taxon>Panagrolaimomorpha</taxon>
        <taxon>Panagrolaimoidea</taxon>
        <taxon>Panagrolaimidae</taxon>
        <taxon>Panagrolaimus</taxon>
    </lineage>
</organism>
<dbReference type="AlphaFoldDB" id="A0A914YES1"/>
<dbReference type="WBParaSite" id="PSU_v2.g1796.t1">
    <property type="protein sequence ID" value="PSU_v2.g1796.t1"/>
    <property type="gene ID" value="PSU_v2.g1796"/>
</dbReference>
<dbReference type="Proteomes" id="UP000887577">
    <property type="component" value="Unplaced"/>
</dbReference>
<protein>
    <submittedName>
        <fullName evidence="2">Uncharacterized protein</fullName>
    </submittedName>
</protein>
<reference evidence="2" key="1">
    <citation type="submission" date="2022-11" db="UniProtKB">
        <authorList>
            <consortium name="WormBaseParasite"/>
        </authorList>
    </citation>
    <scope>IDENTIFICATION</scope>
</reference>
<evidence type="ECO:0000313" key="2">
    <source>
        <dbReference type="WBParaSite" id="PSU_v2.g1796.t1"/>
    </source>
</evidence>
<sequence>MSETVSWKGPRPFFGSHVLGSSSIRVYDADRIEDELYDKVLPDAIIPTNWTVNTIKTHMHSLLNKLPRKLDSLILVNTGLFNYKITQAAVNAVTNGTTGVKIIPSLMARFLYITNNIQTPIKEDQHVLILTKVGGLTDFHVLQRKNSIYNFIYEFQGYPINVPSLFKKYASKYIEDGGIAVILYDEANRTLNDEIVRECSNINIIQTVCPNWDEMLLHGGINKAATVMSQDTKNAYDVQDFTIGFHLINGQTCSDGDKSILIKVGASIPIKFYEEKELEKRVKTKMLIWRAMA</sequence>
<accession>A0A914YES1</accession>
<proteinExistence type="predicted"/>